<dbReference type="InterPro" id="IPR018958">
    <property type="entry name" value="Knr4/Smi1-like_dom"/>
</dbReference>
<organism evidence="2">
    <name type="scientific">Oceaniferula spumae</name>
    <dbReference type="NCBI Taxonomy" id="2979115"/>
    <lineage>
        <taxon>Bacteria</taxon>
        <taxon>Pseudomonadati</taxon>
        <taxon>Verrucomicrobiota</taxon>
        <taxon>Verrucomicrobiia</taxon>
        <taxon>Verrucomicrobiales</taxon>
        <taxon>Verrucomicrobiaceae</taxon>
        <taxon>Oceaniferula</taxon>
    </lineage>
</organism>
<name>A0AAT9FN45_9BACT</name>
<proteinExistence type="predicted"/>
<dbReference type="KEGG" id="osu:NT6N_24760"/>
<protein>
    <recommendedName>
        <fullName evidence="1">Knr4/Smi1-like domain-containing protein</fullName>
    </recommendedName>
</protein>
<dbReference type="Gene3D" id="3.40.1580.10">
    <property type="entry name" value="SMI1/KNR4-like"/>
    <property type="match status" value="1"/>
</dbReference>
<feature type="domain" description="Knr4/Smi1-like" evidence="1">
    <location>
        <begin position="4"/>
        <end position="117"/>
    </location>
</feature>
<sequence length="153" mass="18543">MNLDQLGNLESKLEVSFPSQYRDLVISHPFPKSDSSDFELCSNYELLLQENRELRENGFFGREWNKSWFAIGFDGCGNEYFITTDPFDGRIYFADHEDEFHTEDLGKNVHYGSFQEYVDYLRELEEDTRRDELLMEERIKNRKWWQFWIPKQQ</sequence>
<gene>
    <name evidence="2" type="ORF">NT6N_24760</name>
</gene>
<dbReference type="SUPFAM" id="SSF160631">
    <property type="entry name" value="SMI1/KNR4-like"/>
    <property type="match status" value="1"/>
</dbReference>
<evidence type="ECO:0000313" key="2">
    <source>
        <dbReference type="EMBL" id="BDS07436.1"/>
    </source>
</evidence>
<dbReference type="AlphaFoldDB" id="A0AAT9FN45"/>
<evidence type="ECO:0000259" key="1">
    <source>
        <dbReference type="Pfam" id="PF09346"/>
    </source>
</evidence>
<dbReference type="Pfam" id="PF09346">
    <property type="entry name" value="SMI1_KNR4"/>
    <property type="match status" value="1"/>
</dbReference>
<dbReference type="EMBL" id="AP026866">
    <property type="protein sequence ID" value="BDS07436.1"/>
    <property type="molecule type" value="Genomic_DNA"/>
</dbReference>
<dbReference type="InterPro" id="IPR037883">
    <property type="entry name" value="Knr4/Smi1-like_sf"/>
</dbReference>
<accession>A0AAT9FN45</accession>
<reference evidence="2" key="1">
    <citation type="submission" date="2024-07" db="EMBL/GenBank/DDBJ databases">
        <title>Complete genome sequence of Verrucomicrobiaceae bacterium NT6N.</title>
        <authorList>
            <person name="Huang C."/>
            <person name="Takami H."/>
            <person name="Hamasaki K."/>
        </authorList>
    </citation>
    <scope>NUCLEOTIDE SEQUENCE</scope>
    <source>
        <strain evidence="2">NT6N</strain>
    </source>
</reference>